<proteinExistence type="predicted"/>
<gene>
    <name evidence="2" type="ORF">Cni_G16535</name>
</gene>
<evidence type="ECO:0000256" key="1">
    <source>
        <dbReference type="SAM" id="MobiDB-lite"/>
    </source>
</evidence>
<dbReference type="EMBL" id="CP136894">
    <property type="protein sequence ID" value="WOL07786.1"/>
    <property type="molecule type" value="Genomic_DNA"/>
</dbReference>
<reference evidence="2 3" key="1">
    <citation type="submission" date="2023-10" db="EMBL/GenBank/DDBJ databases">
        <title>Chromosome-scale genome assembly provides insights into flower coloration mechanisms of Canna indica.</title>
        <authorList>
            <person name="Li C."/>
        </authorList>
    </citation>
    <scope>NUCLEOTIDE SEQUENCE [LARGE SCALE GENOMIC DNA]</scope>
    <source>
        <tissue evidence="2">Flower</tissue>
    </source>
</reference>
<dbReference type="Proteomes" id="UP001327560">
    <property type="component" value="Chromosome 5"/>
</dbReference>
<feature type="compositionally biased region" description="Basic residues" evidence="1">
    <location>
        <begin position="34"/>
        <end position="49"/>
    </location>
</feature>
<evidence type="ECO:0000313" key="3">
    <source>
        <dbReference type="Proteomes" id="UP001327560"/>
    </source>
</evidence>
<feature type="region of interest" description="Disordered" evidence="1">
    <location>
        <begin position="27"/>
        <end position="49"/>
    </location>
</feature>
<name>A0AAQ3QFR3_9LILI</name>
<sequence>MDQIALAKPKDMAEFVEKAADHIEMEKLRDAKRPKGRTQKTPPRIRRARIPTERAKIETVVARVTVDCYKGRWASFKRRSAFIYKQIDSLSGDYCILIQTKDEYL</sequence>
<organism evidence="2 3">
    <name type="scientific">Canna indica</name>
    <name type="common">Indian-shot</name>
    <dbReference type="NCBI Taxonomy" id="4628"/>
    <lineage>
        <taxon>Eukaryota</taxon>
        <taxon>Viridiplantae</taxon>
        <taxon>Streptophyta</taxon>
        <taxon>Embryophyta</taxon>
        <taxon>Tracheophyta</taxon>
        <taxon>Spermatophyta</taxon>
        <taxon>Magnoliopsida</taxon>
        <taxon>Liliopsida</taxon>
        <taxon>Zingiberales</taxon>
        <taxon>Cannaceae</taxon>
        <taxon>Canna</taxon>
    </lineage>
</organism>
<dbReference type="AlphaFoldDB" id="A0AAQ3QFR3"/>
<keyword evidence="3" id="KW-1185">Reference proteome</keyword>
<evidence type="ECO:0000313" key="2">
    <source>
        <dbReference type="EMBL" id="WOL07786.1"/>
    </source>
</evidence>
<accession>A0AAQ3QFR3</accession>
<protein>
    <submittedName>
        <fullName evidence="2">Uncharacterized protein</fullName>
    </submittedName>
</protein>